<feature type="compositionally biased region" description="Acidic residues" evidence="4">
    <location>
        <begin position="1336"/>
        <end position="1347"/>
    </location>
</feature>
<feature type="compositionally biased region" description="Basic residues" evidence="4">
    <location>
        <begin position="43"/>
        <end position="52"/>
    </location>
</feature>
<feature type="compositionally biased region" description="Polar residues" evidence="4">
    <location>
        <begin position="250"/>
        <end position="264"/>
    </location>
</feature>
<keyword evidence="3" id="KW-0539">Nucleus</keyword>
<name>A0A7M7L712_VARDE</name>
<dbReference type="InParanoid" id="A0A7M7L712"/>
<feature type="compositionally biased region" description="Polar residues" evidence="4">
    <location>
        <begin position="658"/>
        <end position="703"/>
    </location>
</feature>
<dbReference type="EnsemblMetazoa" id="XM_022816239">
    <property type="protein sequence ID" value="XP_022671974"/>
    <property type="gene ID" value="LOC111254892"/>
</dbReference>
<dbReference type="GeneID" id="111254892"/>
<evidence type="ECO:0000256" key="2">
    <source>
        <dbReference type="ARBA" id="ARBA00023163"/>
    </source>
</evidence>
<evidence type="ECO:0000256" key="1">
    <source>
        <dbReference type="ARBA" id="ARBA00023015"/>
    </source>
</evidence>
<dbReference type="GO" id="GO:0005634">
    <property type="term" value="C:nucleus"/>
    <property type="evidence" value="ECO:0007669"/>
    <property type="project" value="TreeGrafter"/>
</dbReference>
<reference evidence="5" key="1">
    <citation type="submission" date="2021-01" db="UniProtKB">
        <authorList>
            <consortium name="EnsemblMetazoa"/>
        </authorList>
    </citation>
    <scope>IDENTIFICATION</scope>
</reference>
<dbReference type="PANTHER" id="PTHR16088:SF3">
    <property type="entry name" value="GON-4-LIKE PROTEIN"/>
    <property type="match status" value="1"/>
</dbReference>
<feature type="compositionally biased region" description="Basic and acidic residues" evidence="4">
    <location>
        <begin position="20"/>
        <end position="30"/>
    </location>
</feature>
<feature type="region of interest" description="Disordered" evidence="4">
    <location>
        <begin position="1080"/>
        <end position="1122"/>
    </location>
</feature>
<dbReference type="GO" id="GO:0006355">
    <property type="term" value="P:regulation of DNA-templated transcription"/>
    <property type="evidence" value="ECO:0007669"/>
    <property type="project" value="TreeGrafter"/>
</dbReference>
<feature type="region of interest" description="Disordered" evidence="4">
    <location>
        <begin position="656"/>
        <end position="722"/>
    </location>
</feature>
<feature type="compositionally biased region" description="Polar residues" evidence="4">
    <location>
        <begin position="713"/>
        <end position="722"/>
    </location>
</feature>
<dbReference type="CTD" id="2768848"/>
<proteinExistence type="predicted"/>
<feature type="compositionally biased region" description="Basic and acidic residues" evidence="4">
    <location>
        <begin position="53"/>
        <end position="64"/>
    </location>
</feature>
<feature type="region of interest" description="Disordered" evidence="4">
    <location>
        <begin position="1139"/>
        <end position="1161"/>
    </location>
</feature>
<feature type="compositionally biased region" description="Basic and acidic residues" evidence="4">
    <location>
        <begin position="1300"/>
        <end position="1326"/>
    </location>
</feature>
<dbReference type="KEGG" id="vde:111254892"/>
<evidence type="ECO:0000256" key="4">
    <source>
        <dbReference type="SAM" id="MobiDB-lite"/>
    </source>
</evidence>
<feature type="compositionally biased region" description="Acidic residues" evidence="4">
    <location>
        <begin position="208"/>
        <end position="233"/>
    </location>
</feature>
<keyword evidence="1" id="KW-0805">Transcription regulation</keyword>
<feature type="compositionally biased region" description="Polar residues" evidence="4">
    <location>
        <begin position="1140"/>
        <end position="1157"/>
    </location>
</feature>
<dbReference type="RefSeq" id="XP_022671974.1">
    <property type="nucleotide sequence ID" value="XM_022816239.1"/>
</dbReference>
<evidence type="ECO:0000313" key="6">
    <source>
        <dbReference type="Proteomes" id="UP000594260"/>
    </source>
</evidence>
<keyword evidence="6" id="KW-1185">Reference proteome</keyword>
<accession>A0A7M7L712</accession>
<feature type="compositionally biased region" description="Low complexity" evidence="4">
    <location>
        <begin position="72"/>
        <end position="88"/>
    </location>
</feature>
<protein>
    <recommendedName>
        <fullName evidence="7">GON-4-like protein</fullName>
    </recommendedName>
</protein>
<dbReference type="GO" id="GO:0003712">
    <property type="term" value="F:transcription coregulator activity"/>
    <property type="evidence" value="ECO:0007669"/>
    <property type="project" value="TreeGrafter"/>
</dbReference>
<evidence type="ECO:0000256" key="3">
    <source>
        <dbReference type="ARBA" id="ARBA00023242"/>
    </source>
</evidence>
<organism evidence="5 6">
    <name type="scientific">Varroa destructor</name>
    <name type="common">Honeybee mite</name>
    <dbReference type="NCBI Taxonomy" id="109461"/>
    <lineage>
        <taxon>Eukaryota</taxon>
        <taxon>Metazoa</taxon>
        <taxon>Ecdysozoa</taxon>
        <taxon>Arthropoda</taxon>
        <taxon>Chelicerata</taxon>
        <taxon>Arachnida</taxon>
        <taxon>Acari</taxon>
        <taxon>Parasitiformes</taxon>
        <taxon>Mesostigmata</taxon>
        <taxon>Gamasina</taxon>
        <taxon>Dermanyssoidea</taxon>
        <taxon>Varroidae</taxon>
        <taxon>Varroa</taxon>
    </lineage>
</organism>
<keyword evidence="2" id="KW-0804">Transcription</keyword>
<sequence>MSGRPLIQNEDEPDQLFIVDDLRRNDKDSGGKGGRQSSTVKKSSIKTSRKRKSRDDVPPADKRNRGLPMENTAPATRSTSTRTASRSTQLGTEVELEMAQAERQDIDIFLEDTAERNNLTVANVKSILKRIVTNEHVVAMCKRSMSGVDQTSDGDNELPFEPKITRAKLRELRAKYPEMEESLMHRYPQTGVGTLDKGDLMKLLKDDIAEDEDNDDEEYQPPSDEELSEDDSETSTSLLNSPVTAGPRSPTLSAVGSPAHSSPCHNVFADHSETIALRTRSKLPLTTEDVEQLEANFIAPDITADMYDTDCDYDDDWNKFLRELMQPRGGIRDEDEEEEDPPYNVLEDNEEVDEFDLRFDRATKISKTELNELVSELWNIPSAVDGAPHANEETEDEDTILNNSRIPTPPLFSDSGPTSTNATTGMMDPGTAFSGLTSNRSCSPIGPTANPSAVQPCRRVSYESTVPLQSTQACLIPASVQPPSNHTAVIIQPSASLTAETSGHQAELQYLTSTVRSSEPNVEVKVPTAIAVGRRNQPSSVTTPDGQLRHTAQTPLRQQDVLSYALSMALNSPSQGQINSPMKIIIQQGSDPPQEICVEVQQQMQEPVGSSVYQNDATSMTMTTVTTGRGESAMNYVSTDQKAIGQTRDLFVDLEKASGQSDSQSATFNVNQQTSKSKSSPQEDFLNENSKSSHIPLQVTTGTDNKEFKPTSGGISSVGNTGVVNDEMDEARRLIAASLPDSNPAVQIIYRDNALYQTPIEMPSEDDLLAKNEGVTYEMSDELWDMIRSVEKRFTYHRNISKNPNIIGFSSEMVERLREQVKMYVQLATQLGMLSAAHPHLQVYGDSNQKTLEALAQLSRVQLNPIFEPFNLRPGLQMIEKVRAQLDEHNVHPEFVPLTESVATSENVSLGHQDDRAASRKTAVARRPIPSSLRKMIAWSNVFCFPEILPRVQLVSDLEDYAPTLKSYSKSEDQLIAMGLERFYPDIGHTCPLETAKLIHTYMTPLRRPSQVVDKVRKMMDPDLAPTANPVTHFRVYRSCPPLEWKPRRLMLTPVEQAPYAVPPWVRAFKLSRENKVAVDQLRRSHPPVSLAPSKLTSPTKSSPSLNANSAPSPVKQQPSTSAVNPILKKYKLLPKPNVISVNSGVNKPALSSTPLSKSRKEALLRQMERERDMPEQVISTTNTFAPEGPPEHDQPMPNSNATSPGGGSEVPQSPTSTTMEQQQCAGSSGSTTSNDSEKDSSVLTQTNGSASFAHSVPETPPQSCSQNNTLSAALISGSVDIEPSPDDENATGGRNNCSKYEDSNSKIIAKEKDHSLEGVEDDSGRENAVAAADTGEAEPDPETEADSIQEQLDALMAASSKISRNTVKCPRKHRQLIKDLEATLPLLDTQQLIEDDERENQFILNYVAKAKKFLDHDKVLEMVSVLKKYKDNVKELFVKLDDTLSSCPALVEDLVLFLDAEQAFLAGRFQQHLALAKMRLFLRKTEIHSGSPALAHRLLKALKNCVKSSNASTNPSASSSIGSILSGQTCNTVGGVLMAGGGGGVFSSVTGISSSTASSSPGATGPISEMENEDEHLASQVVAAVTPLLRGQPHLMEEFLALFPNQRVEASRMTDFDEVILLGEDPPPVLSGRAAPNSQGEGPSDADEDIVEVVRLPPSPEPVGGRRCPCKCHQTNTISNSSVNQHYNQHSGFNSSGSTIYHFGANTAIPLGGASQKGPTEEHHKLANRDRHCVECAIRFVDGKVFLQTGKTMKPAAVRFVEEAPEEEEPPLGDSTDEKEKGADENSENRFADTSASLEEEAVEKQFSSKESHEFITTAGAIKAAITEKKFWTRERDGVLLSTWQSAGGDMDTCCTDVASKLGISKDEAQKRLAFLMNVYSSYLTQSRQQQQQLSQS</sequence>
<feature type="region of interest" description="Disordered" evidence="4">
    <location>
        <begin position="1280"/>
        <end position="1347"/>
    </location>
</feature>
<feature type="compositionally biased region" description="Acidic residues" evidence="4">
    <location>
        <begin position="1764"/>
        <end position="1776"/>
    </location>
</feature>
<dbReference type="InterPro" id="IPR052435">
    <property type="entry name" value="YY1-Transcr_Regul"/>
</dbReference>
<evidence type="ECO:0008006" key="7">
    <source>
        <dbReference type="Google" id="ProtNLM"/>
    </source>
</evidence>
<feature type="region of interest" description="Disordered" evidence="4">
    <location>
        <begin position="1"/>
        <end position="92"/>
    </location>
</feature>
<feature type="region of interest" description="Disordered" evidence="4">
    <location>
        <begin position="1182"/>
        <end position="1245"/>
    </location>
</feature>
<evidence type="ECO:0000313" key="5">
    <source>
        <dbReference type="EnsemblMetazoa" id="XP_022671974"/>
    </source>
</evidence>
<feature type="compositionally biased region" description="Polar residues" evidence="4">
    <location>
        <begin position="1211"/>
        <end position="1235"/>
    </location>
</feature>
<feature type="region of interest" description="Disordered" evidence="4">
    <location>
        <begin position="208"/>
        <end position="266"/>
    </location>
</feature>
<dbReference type="Proteomes" id="UP000594260">
    <property type="component" value="Unplaced"/>
</dbReference>
<feature type="compositionally biased region" description="Basic and acidic residues" evidence="4">
    <location>
        <begin position="1777"/>
        <end position="1792"/>
    </location>
</feature>
<dbReference type="PANTHER" id="PTHR16088">
    <property type="entry name" value="YY1 ASSOCIATED PROTEIN-RELATED"/>
    <property type="match status" value="1"/>
</dbReference>
<feature type="compositionally biased region" description="Low complexity" evidence="4">
    <location>
        <begin position="1093"/>
        <end position="1114"/>
    </location>
</feature>
<feature type="region of interest" description="Disordered" evidence="4">
    <location>
        <begin position="1761"/>
        <end position="1811"/>
    </location>
</feature>
<dbReference type="OrthoDB" id="6257037at2759"/>
<feature type="region of interest" description="Disordered" evidence="4">
    <location>
        <begin position="1628"/>
        <end position="1648"/>
    </location>
</feature>